<proteinExistence type="predicted"/>
<gene>
    <name evidence="1" type="ORF">CS533_03230</name>
</gene>
<dbReference type="PROSITE" id="PS51257">
    <property type="entry name" value="PROKAR_LIPOPROTEIN"/>
    <property type="match status" value="1"/>
</dbReference>
<accession>A0A2G4U6R9</accession>
<evidence type="ECO:0000313" key="2">
    <source>
        <dbReference type="Proteomes" id="UP000229378"/>
    </source>
</evidence>
<dbReference type="EMBL" id="PEHN01000002">
    <property type="protein sequence ID" value="PHZ29011.1"/>
    <property type="molecule type" value="Genomic_DNA"/>
</dbReference>
<name>A0A2G4U6R9_YERBE</name>
<evidence type="ECO:0000313" key="1">
    <source>
        <dbReference type="EMBL" id="PHZ29011.1"/>
    </source>
</evidence>
<dbReference type="AlphaFoldDB" id="A0A2G4U6R9"/>
<sequence>MREYCANTREIVNLHIISISSGFAGCKDSSIHHTSNNIANVSALVTRFIKICDRDWSLSLERVKRLTA</sequence>
<reference evidence="1 2" key="1">
    <citation type="submission" date="2017-10" db="EMBL/GenBank/DDBJ databases">
        <authorList>
            <person name="Banno H."/>
            <person name="Chua N.-H."/>
        </authorList>
    </citation>
    <scope>NUCLEOTIDE SEQUENCE [LARGE SCALE GENOMIC DNA]</scope>
    <source>
        <strain evidence="1 2">SCPM-O-B-7607</strain>
    </source>
</reference>
<organism evidence="1 2">
    <name type="scientific">Yersinia bercovieri</name>
    <dbReference type="NCBI Taxonomy" id="634"/>
    <lineage>
        <taxon>Bacteria</taxon>
        <taxon>Pseudomonadati</taxon>
        <taxon>Pseudomonadota</taxon>
        <taxon>Gammaproteobacteria</taxon>
        <taxon>Enterobacterales</taxon>
        <taxon>Yersiniaceae</taxon>
        <taxon>Yersinia</taxon>
    </lineage>
</organism>
<dbReference type="Proteomes" id="UP000229378">
    <property type="component" value="Unassembled WGS sequence"/>
</dbReference>
<protein>
    <submittedName>
        <fullName evidence="1">Uncharacterized protein</fullName>
    </submittedName>
</protein>
<comment type="caution">
    <text evidence="1">The sequence shown here is derived from an EMBL/GenBank/DDBJ whole genome shotgun (WGS) entry which is preliminary data.</text>
</comment>